<dbReference type="Proteomes" id="UP001050975">
    <property type="component" value="Unassembled WGS sequence"/>
</dbReference>
<evidence type="ECO:0000256" key="1">
    <source>
        <dbReference type="ARBA" id="ARBA00004613"/>
    </source>
</evidence>
<dbReference type="InterPro" id="IPR038081">
    <property type="entry name" value="CalX-like_sf"/>
</dbReference>
<dbReference type="AlphaFoldDB" id="A0AAV3X7J9"/>
<dbReference type="SUPFAM" id="SSF141072">
    <property type="entry name" value="CalX-like"/>
    <property type="match status" value="1"/>
</dbReference>
<accession>A0AAV3X7J9</accession>
<reference evidence="8" key="1">
    <citation type="submission" date="2019-10" db="EMBL/GenBank/DDBJ databases">
        <title>Draft genome sequece of Microseira wollei NIES-4236.</title>
        <authorList>
            <person name="Yamaguchi H."/>
            <person name="Suzuki S."/>
            <person name="Kawachi M."/>
        </authorList>
    </citation>
    <scope>NUCLEOTIDE SEQUENCE</scope>
    <source>
        <strain evidence="8">NIES-4236</strain>
    </source>
</reference>
<dbReference type="InterPro" id="IPR011049">
    <property type="entry name" value="Serralysin-like_metalloprot_C"/>
</dbReference>
<feature type="region of interest" description="Disordered" evidence="6">
    <location>
        <begin position="153"/>
        <end position="207"/>
    </location>
</feature>
<dbReference type="InterPro" id="IPR018511">
    <property type="entry name" value="Hemolysin-typ_Ca-bd_CS"/>
</dbReference>
<dbReference type="PANTHER" id="PTHR38340:SF1">
    <property type="entry name" value="S-LAYER PROTEIN"/>
    <property type="match status" value="1"/>
</dbReference>
<evidence type="ECO:0000256" key="4">
    <source>
        <dbReference type="ARBA" id="ARBA00022737"/>
    </source>
</evidence>
<keyword evidence="5" id="KW-0106">Calcium</keyword>
<comment type="caution">
    <text evidence="8">The sequence shown here is derived from an EMBL/GenBank/DDBJ whole genome shotgun (WGS) entry which is preliminary data.</text>
</comment>
<dbReference type="PANTHER" id="PTHR38340">
    <property type="entry name" value="S-LAYER PROTEIN"/>
    <property type="match status" value="1"/>
</dbReference>
<dbReference type="InterPro" id="IPR001343">
    <property type="entry name" value="Hemolysn_Ca-bd"/>
</dbReference>
<protein>
    <submittedName>
        <fullName evidence="8">Protein with type I secretion target domain and SCP-like extracellular domain</fullName>
    </submittedName>
</protein>
<dbReference type="GO" id="GO:0005576">
    <property type="term" value="C:extracellular region"/>
    <property type="evidence" value="ECO:0007669"/>
    <property type="project" value="UniProtKB-SubCell"/>
</dbReference>
<dbReference type="GO" id="GO:0005509">
    <property type="term" value="F:calcium ion binding"/>
    <property type="evidence" value="ECO:0007669"/>
    <property type="project" value="InterPro"/>
</dbReference>
<feature type="domain" description="Calx-beta" evidence="7">
    <location>
        <begin position="2"/>
        <end position="62"/>
    </location>
</feature>
<dbReference type="SUPFAM" id="SSF51120">
    <property type="entry name" value="beta-Roll"/>
    <property type="match status" value="1"/>
</dbReference>
<evidence type="ECO:0000313" key="8">
    <source>
        <dbReference type="EMBL" id="GET35337.1"/>
    </source>
</evidence>
<name>A0AAV3X7J9_9CYAN</name>
<dbReference type="Gene3D" id="2.60.40.2030">
    <property type="match status" value="1"/>
</dbReference>
<dbReference type="InterPro" id="IPR003644">
    <property type="entry name" value="Calx_beta"/>
</dbReference>
<dbReference type="GO" id="GO:0007154">
    <property type="term" value="P:cell communication"/>
    <property type="evidence" value="ECO:0007669"/>
    <property type="project" value="InterPro"/>
</dbReference>
<proteinExistence type="predicted"/>
<dbReference type="Pfam" id="PF00353">
    <property type="entry name" value="HemolysinCabind"/>
    <property type="match status" value="2"/>
</dbReference>
<keyword evidence="4" id="KW-0677">Repeat</keyword>
<dbReference type="PRINTS" id="PR00313">
    <property type="entry name" value="CABNDNGRPT"/>
</dbReference>
<feature type="compositionally biased region" description="Polar residues" evidence="6">
    <location>
        <begin position="194"/>
        <end position="204"/>
    </location>
</feature>
<sequence length="315" mass="31421">MTVQYATANSTAKAGEDYIAASGTLTFNPGDTTKTLSVSVIGDTISEPDEIFFVNLSNPSFAIIADAKATGTIRNNDTKATLGKDTIYGTFGNDSIDGLAGSDLIYGGTGNDSLFGGEGNDSLSGEAGNDILNGGNGKDSLVGGAGNDSLAGGADDDTLVGSAGNDSLSGDDGNDNLVGGAGNDSLSGGNGNDTLSGVDSSNSAPGKGELDTLIGGLGSDRFVLGDASKGAYYNDGNASNSGTSDFALITDFSTTQDFIQLAGVAANYILSSSVGNTDIFRDNDGTPGFSANDELIARVAGVTGLNLSASYFVYV</sequence>
<evidence type="ECO:0000256" key="3">
    <source>
        <dbReference type="ARBA" id="ARBA00022729"/>
    </source>
</evidence>
<dbReference type="InterPro" id="IPR050557">
    <property type="entry name" value="RTX_toxin/Mannuronan_C5-epim"/>
</dbReference>
<keyword evidence="3" id="KW-0732">Signal</keyword>
<evidence type="ECO:0000259" key="7">
    <source>
        <dbReference type="Pfam" id="PF03160"/>
    </source>
</evidence>
<evidence type="ECO:0000313" key="9">
    <source>
        <dbReference type="Proteomes" id="UP001050975"/>
    </source>
</evidence>
<organism evidence="8 9">
    <name type="scientific">Microseira wollei NIES-4236</name>
    <dbReference type="NCBI Taxonomy" id="2530354"/>
    <lineage>
        <taxon>Bacteria</taxon>
        <taxon>Bacillati</taxon>
        <taxon>Cyanobacteriota</taxon>
        <taxon>Cyanophyceae</taxon>
        <taxon>Oscillatoriophycideae</taxon>
        <taxon>Aerosakkonematales</taxon>
        <taxon>Aerosakkonemataceae</taxon>
        <taxon>Microseira</taxon>
    </lineage>
</organism>
<dbReference type="EMBL" id="BLAY01000001">
    <property type="protein sequence ID" value="GET35337.1"/>
    <property type="molecule type" value="Genomic_DNA"/>
</dbReference>
<keyword evidence="2" id="KW-0964">Secreted</keyword>
<dbReference type="Gene3D" id="2.150.10.10">
    <property type="entry name" value="Serralysin-like metalloprotease, C-terminal"/>
    <property type="match status" value="2"/>
</dbReference>
<evidence type="ECO:0000256" key="2">
    <source>
        <dbReference type="ARBA" id="ARBA00022525"/>
    </source>
</evidence>
<feature type="compositionally biased region" description="Low complexity" evidence="6">
    <location>
        <begin position="161"/>
        <end position="187"/>
    </location>
</feature>
<evidence type="ECO:0000256" key="5">
    <source>
        <dbReference type="ARBA" id="ARBA00022837"/>
    </source>
</evidence>
<evidence type="ECO:0000256" key="6">
    <source>
        <dbReference type="SAM" id="MobiDB-lite"/>
    </source>
</evidence>
<dbReference type="PROSITE" id="PS00330">
    <property type="entry name" value="HEMOLYSIN_CALCIUM"/>
    <property type="match status" value="4"/>
</dbReference>
<dbReference type="GO" id="GO:0016020">
    <property type="term" value="C:membrane"/>
    <property type="evidence" value="ECO:0007669"/>
    <property type="project" value="InterPro"/>
</dbReference>
<dbReference type="Pfam" id="PF03160">
    <property type="entry name" value="Calx-beta"/>
    <property type="match status" value="1"/>
</dbReference>
<gene>
    <name evidence="8" type="ORF">MiSe_00790</name>
</gene>
<keyword evidence="9" id="KW-1185">Reference proteome</keyword>
<comment type="subcellular location">
    <subcellularLocation>
        <location evidence="1">Secreted</location>
    </subcellularLocation>
</comment>